<protein>
    <recommendedName>
        <fullName evidence="4">DUF2878 domain-containing protein</fullName>
    </recommendedName>
</protein>
<evidence type="ECO:0000313" key="3">
    <source>
        <dbReference type="Proteomes" id="UP000198407"/>
    </source>
</evidence>
<organism evidence="2 3">
    <name type="scientific">Pseudomonas japonica</name>
    <dbReference type="NCBI Taxonomy" id="256466"/>
    <lineage>
        <taxon>Bacteria</taxon>
        <taxon>Pseudomonadati</taxon>
        <taxon>Pseudomonadota</taxon>
        <taxon>Gammaproteobacteria</taxon>
        <taxon>Pseudomonadales</taxon>
        <taxon>Pseudomonadaceae</taxon>
        <taxon>Pseudomonas</taxon>
    </lineage>
</organism>
<sequence length="163" mass="17507">MTRTWLLGNALWLQAGWWGCVLGARYPGLLLAVLAGLLVHLWLCRQRIAELRVLLIIGLAGCALDTVLGAAGVFDFAQRPLPLWLALLWLVLASGMRHSLAGLARPVWLAVLCGLLGGPLAYLAGARLTGVGLPLGMMATTLVLAPVWAVWFPLSLRLAARKQ</sequence>
<proteinExistence type="predicted"/>
<dbReference type="Pfam" id="PF11086">
    <property type="entry name" value="DUF2878"/>
    <property type="match status" value="1"/>
</dbReference>
<feature type="transmembrane region" description="Helical" evidence="1">
    <location>
        <begin position="83"/>
        <end position="100"/>
    </location>
</feature>
<evidence type="ECO:0000256" key="1">
    <source>
        <dbReference type="SAM" id="Phobius"/>
    </source>
</evidence>
<feature type="transmembrane region" description="Helical" evidence="1">
    <location>
        <begin position="53"/>
        <end position="77"/>
    </location>
</feature>
<keyword evidence="3" id="KW-1185">Reference proteome</keyword>
<dbReference type="RefSeq" id="WP_042129706.1">
    <property type="nucleotide sequence ID" value="NZ_FZOL01000033.1"/>
</dbReference>
<gene>
    <name evidence="2" type="ORF">SAMN05444352_13343</name>
</gene>
<dbReference type="OrthoDB" id="21939at2"/>
<dbReference type="EMBL" id="FZOL01000033">
    <property type="protein sequence ID" value="SNT27034.1"/>
    <property type="molecule type" value="Genomic_DNA"/>
</dbReference>
<dbReference type="STRING" id="1215104.GCA_000730585_00513"/>
<feature type="transmembrane region" description="Helical" evidence="1">
    <location>
        <begin position="107"/>
        <end position="125"/>
    </location>
</feature>
<dbReference type="AlphaFoldDB" id="A0A239LBW7"/>
<evidence type="ECO:0000313" key="2">
    <source>
        <dbReference type="EMBL" id="SNT27034.1"/>
    </source>
</evidence>
<reference evidence="3" key="1">
    <citation type="submission" date="2017-06" db="EMBL/GenBank/DDBJ databases">
        <authorList>
            <person name="Varghese N."/>
            <person name="Submissions S."/>
        </authorList>
    </citation>
    <scope>NUCLEOTIDE SEQUENCE [LARGE SCALE GENOMIC DNA]</scope>
    <source>
        <strain evidence="3">DSM 22348</strain>
    </source>
</reference>
<keyword evidence="1" id="KW-1133">Transmembrane helix</keyword>
<feature type="transmembrane region" description="Helical" evidence="1">
    <location>
        <begin position="15"/>
        <end position="41"/>
    </location>
</feature>
<feature type="transmembrane region" description="Helical" evidence="1">
    <location>
        <begin position="131"/>
        <end position="154"/>
    </location>
</feature>
<dbReference type="InterPro" id="IPR021306">
    <property type="entry name" value="DUF2878"/>
</dbReference>
<accession>A0A239LBW7</accession>
<dbReference type="Proteomes" id="UP000198407">
    <property type="component" value="Unassembled WGS sequence"/>
</dbReference>
<keyword evidence="1" id="KW-0812">Transmembrane</keyword>
<keyword evidence="1" id="KW-0472">Membrane</keyword>
<evidence type="ECO:0008006" key="4">
    <source>
        <dbReference type="Google" id="ProtNLM"/>
    </source>
</evidence>
<name>A0A239LBW7_9PSED</name>